<organism evidence="1">
    <name type="scientific">Candidatus Moduliflexus flocculans</name>
    <dbReference type="NCBI Taxonomy" id="1499966"/>
    <lineage>
        <taxon>Bacteria</taxon>
        <taxon>Candidatus Moduliflexota</taxon>
        <taxon>Candidatus Moduliflexia</taxon>
        <taxon>Candidatus Moduliflexales</taxon>
        <taxon>Candidatus Moduliflexaceae</taxon>
    </lineage>
</organism>
<dbReference type="EMBL" id="DF820459">
    <property type="protein sequence ID" value="GAK52870.1"/>
    <property type="molecule type" value="Genomic_DNA"/>
</dbReference>
<evidence type="ECO:0000313" key="1">
    <source>
        <dbReference type="EMBL" id="GAK52870.1"/>
    </source>
</evidence>
<accession>A0A0S6W4I1</accession>
<dbReference type="SUPFAM" id="SSF47598">
    <property type="entry name" value="Ribbon-helix-helix"/>
    <property type="match status" value="1"/>
</dbReference>
<gene>
    <name evidence="1" type="ORF">U14_04127</name>
</gene>
<dbReference type="AlphaFoldDB" id="A0A0S6W4I1"/>
<name>A0A0S6W4I1_9BACT</name>
<dbReference type="Proteomes" id="UP000030700">
    <property type="component" value="Unassembled WGS sequence"/>
</dbReference>
<dbReference type="GO" id="GO:0006355">
    <property type="term" value="P:regulation of DNA-templated transcription"/>
    <property type="evidence" value="ECO:0007669"/>
    <property type="project" value="InterPro"/>
</dbReference>
<proteinExistence type="predicted"/>
<sequence length="87" mass="9798">MPTNANVLTIRMPADFTHRIGVIAEEQGVSINQLAMYILAKEIGNLEAGHKLSIYWNAYTKEDLFSDFDDVMGKVQNRPVPQLDTMT</sequence>
<evidence type="ECO:0008006" key="3">
    <source>
        <dbReference type="Google" id="ProtNLM"/>
    </source>
</evidence>
<reference evidence="1" key="1">
    <citation type="journal article" date="2015" name="PeerJ">
        <title>First genomic representation of candidate bacterial phylum KSB3 points to enhanced environmental sensing as a trigger of wastewater bulking.</title>
        <authorList>
            <person name="Sekiguchi Y."/>
            <person name="Ohashi A."/>
            <person name="Parks D.H."/>
            <person name="Yamauchi T."/>
            <person name="Tyson G.W."/>
            <person name="Hugenholtz P."/>
        </authorList>
    </citation>
    <scope>NUCLEOTIDE SEQUENCE [LARGE SCALE GENOMIC DNA]</scope>
</reference>
<evidence type="ECO:0000313" key="2">
    <source>
        <dbReference type="Proteomes" id="UP000030700"/>
    </source>
</evidence>
<dbReference type="HOGENOM" id="CLU_2477004_0_0_0"/>
<protein>
    <recommendedName>
        <fullName evidence="3">HicB family protein</fullName>
    </recommendedName>
</protein>
<keyword evidence="2" id="KW-1185">Reference proteome</keyword>
<dbReference type="InterPro" id="IPR010985">
    <property type="entry name" value="Ribbon_hlx_hlx"/>
</dbReference>